<feature type="compositionally biased region" description="Basic residues" evidence="1">
    <location>
        <begin position="30"/>
        <end position="40"/>
    </location>
</feature>
<evidence type="ECO:0000256" key="1">
    <source>
        <dbReference type="SAM" id="MobiDB-lite"/>
    </source>
</evidence>
<feature type="compositionally biased region" description="Low complexity" evidence="1">
    <location>
        <begin position="87"/>
        <end position="97"/>
    </location>
</feature>
<protein>
    <submittedName>
        <fullName evidence="2">Unnamed protein product</fullName>
    </submittedName>
</protein>
<feature type="compositionally biased region" description="Basic and acidic residues" evidence="1">
    <location>
        <begin position="54"/>
        <end position="64"/>
    </location>
</feature>
<dbReference type="EMBL" id="BSXT01000953">
    <property type="protein sequence ID" value="GMF36628.1"/>
    <property type="molecule type" value="Genomic_DNA"/>
</dbReference>
<evidence type="ECO:0000313" key="3">
    <source>
        <dbReference type="Proteomes" id="UP001165121"/>
    </source>
</evidence>
<feature type="region of interest" description="Disordered" evidence="1">
    <location>
        <begin position="1"/>
        <end position="183"/>
    </location>
</feature>
<organism evidence="2 3">
    <name type="scientific">Phytophthora fragariaefolia</name>
    <dbReference type="NCBI Taxonomy" id="1490495"/>
    <lineage>
        <taxon>Eukaryota</taxon>
        <taxon>Sar</taxon>
        <taxon>Stramenopiles</taxon>
        <taxon>Oomycota</taxon>
        <taxon>Peronosporomycetes</taxon>
        <taxon>Peronosporales</taxon>
        <taxon>Peronosporaceae</taxon>
        <taxon>Phytophthora</taxon>
    </lineage>
</organism>
<comment type="caution">
    <text evidence="2">The sequence shown here is derived from an EMBL/GenBank/DDBJ whole genome shotgun (WGS) entry which is preliminary data.</text>
</comment>
<dbReference type="AlphaFoldDB" id="A0A9W6XDZ0"/>
<feature type="compositionally biased region" description="Basic and acidic residues" evidence="1">
    <location>
        <begin position="119"/>
        <end position="158"/>
    </location>
</feature>
<gene>
    <name evidence="2" type="ORF">Pfra01_001003500</name>
</gene>
<reference evidence="2" key="1">
    <citation type="submission" date="2023-04" db="EMBL/GenBank/DDBJ databases">
        <title>Phytophthora fragariaefolia NBRC 109709.</title>
        <authorList>
            <person name="Ichikawa N."/>
            <person name="Sato H."/>
            <person name="Tonouchi N."/>
        </authorList>
    </citation>
    <scope>NUCLEOTIDE SEQUENCE</scope>
    <source>
        <strain evidence="2">NBRC 109709</strain>
    </source>
</reference>
<name>A0A9W6XDZ0_9STRA</name>
<sequence>MANKKKRSRAQAASTVSDRGGAKPVAPVQSKHRSKKKPKFSKTLSTDAAVANDSKLKEKIEHPVAESTAADGASAAKKKKKKKNKTKGTTTATPANDAGKNEAKKAKASEIDDLFASLKTEKQKKSIEEEQQKLAEEEEERREIKEKERLHQQIKKLEAQNTNSTAIGLNPDPRPASPPMLMEDAARPPKRLASVLDNPPALAKRLETNQNGACTPPSATTLAAAPSAIEIRAFGLEDRAEAVISRGKESWTLANLSKWRHESLDDATDTQEHSNKLSSKEYLRQRQRAYRLQCLAASSRTGEASRQGI</sequence>
<feature type="compositionally biased region" description="Basic and acidic residues" evidence="1">
    <location>
        <begin position="99"/>
        <end position="110"/>
    </location>
</feature>
<keyword evidence="3" id="KW-1185">Reference proteome</keyword>
<dbReference type="OrthoDB" id="166799at2759"/>
<accession>A0A9W6XDZ0</accession>
<proteinExistence type="predicted"/>
<evidence type="ECO:0000313" key="2">
    <source>
        <dbReference type="EMBL" id="GMF36628.1"/>
    </source>
</evidence>
<feature type="region of interest" description="Disordered" evidence="1">
    <location>
        <begin position="263"/>
        <end position="282"/>
    </location>
</feature>
<dbReference type="Proteomes" id="UP001165121">
    <property type="component" value="Unassembled WGS sequence"/>
</dbReference>
<feature type="compositionally biased region" description="Basic residues" evidence="1">
    <location>
        <begin position="76"/>
        <end position="86"/>
    </location>
</feature>